<gene>
    <name evidence="1" type="ORF">B0H17DRAFT_962388</name>
</gene>
<organism evidence="1 2">
    <name type="scientific">Mycena rosella</name>
    <name type="common">Pink bonnet</name>
    <name type="synonym">Agaricus rosellus</name>
    <dbReference type="NCBI Taxonomy" id="1033263"/>
    <lineage>
        <taxon>Eukaryota</taxon>
        <taxon>Fungi</taxon>
        <taxon>Dikarya</taxon>
        <taxon>Basidiomycota</taxon>
        <taxon>Agaricomycotina</taxon>
        <taxon>Agaricomycetes</taxon>
        <taxon>Agaricomycetidae</taxon>
        <taxon>Agaricales</taxon>
        <taxon>Marasmiineae</taxon>
        <taxon>Mycenaceae</taxon>
        <taxon>Mycena</taxon>
    </lineage>
</organism>
<comment type="caution">
    <text evidence="1">The sequence shown here is derived from an EMBL/GenBank/DDBJ whole genome shotgun (WGS) entry which is preliminary data.</text>
</comment>
<dbReference type="AlphaFoldDB" id="A0AAD7BV46"/>
<feature type="non-terminal residue" evidence="1">
    <location>
        <position position="110"/>
    </location>
</feature>
<dbReference type="InterPro" id="IPR027417">
    <property type="entry name" value="P-loop_NTPase"/>
</dbReference>
<name>A0AAD7BV46_MYCRO</name>
<dbReference type="Proteomes" id="UP001221757">
    <property type="component" value="Unassembled WGS sequence"/>
</dbReference>
<protein>
    <submittedName>
        <fullName evidence="1">Uncharacterized protein</fullName>
    </submittedName>
</protein>
<dbReference type="Gene3D" id="3.40.50.300">
    <property type="entry name" value="P-loop containing nucleotide triphosphate hydrolases"/>
    <property type="match status" value="1"/>
</dbReference>
<reference evidence="1" key="1">
    <citation type="submission" date="2023-03" db="EMBL/GenBank/DDBJ databases">
        <title>Massive genome expansion in bonnet fungi (Mycena s.s.) driven by repeated elements and novel gene families across ecological guilds.</title>
        <authorList>
            <consortium name="Lawrence Berkeley National Laboratory"/>
            <person name="Harder C.B."/>
            <person name="Miyauchi S."/>
            <person name="Viragh M."/>
            <person name="Kuo A."/>
            <person name="Thoen E."/>
            <person name="Andreopoulos B."/>
            <person name="Lu D."/>
            <person name="Skrede I."/>
            <person name="Drula E."/>
            <person name="Henrissat B."/>
            <person name="Morin E."/>
            <person name="Kohler A."/>
            <person name="Barry K."/>
            <person name="LaButti K."/>
            <person name="Morin E."/>
            <person name="Salamov A."/>
            <person name="Lipzen A."/>
            <person name="Mereny Z."/>
            <person name="Hegedus B."/>
            <person name="Baldrian P."/>
            <person name="Stursova M."/>
            <person name="Weitz H."/>
            <person name="Taylor A."/>
            <person name="Grigoriev I.V."/>
            <person name="Nagy L.G."/>
            <person name="Martin F."/>
            <person name="Kauserud H."/>
        </authorList>
    </citation>
    <scope>NUCLEOTIDE SEQUENCE</scope>
    <source>
        <strain evidence="1">CBHHK067</strain>
    </source>
</reference>
<evidence type="ECO:0000313" key="2">
    <source>
        <dbReference type="Proteomes" id="UP001221757"/>
    </source>
</evidence>
<accession>A0AAD7BV46</accession>
<proteinExistence type="predicted"/>
<evidence type="ECO:0000313" key="1">
    <source>
        <dbReference type="EMBL" id="KAJ7631493.1"/>
    </source>
</evidence>
<sequence length="110" mass="12007">MAPSRGRKWQTSEGHAIIRQIMKKKIPEWEGGLHDWQVIVASRGLILDGEDALCVTATGDSKSAIFSVPMIVPLEVARNPTAYRGYVSPKKPVGIVIVPTKGLSTNIVRD</sequence>
<keyword evidence="2" id="KW-1185">Reference proteome</keyword>
<dbReference type="EMBL" id="JARKIE010000517">
    <property type="protein sequence ID" value="KAJ7631493.1"/>
    <property type="molecule type" value="Genomic_DNA"/>
</dbReference>